<evidence type="ECO:0000313" key="4">
    <source>
        <dbReference type="EMBL" id="BDA78247.1"/>
    </source>
</evidence>
<feature type="domain" description="HTH tetR-type" evidence="3">
    <location>
        <begin position="1"/>
        <end position="59"/>
    </location>
</feature>
<dbReference type="Gene3D" id="1.10.10.60">
    <property type="entry name" value="Homeodomain-like"/>
    <property type="match status" value="1"/>
</dbReference>
<dbReference type="Gene3D" id="1.10.357.10">
    <property type="entry name" value="Tetracycline Repressor, domain 2"/>
    <property type="match status" value="1"/>
</dbReference>
<evidence type="ECO:0000313" key="5">
    <source>
        <dbReference type="Proteomes" id="UP000245263"/>
    </source>
</evidence>
<name>A0ABM7UI07_9LEPT</name>
<dbReference type="PANTHER" id="PTHR30055">
    <property type="entry name" value="HTH-TYPE TRANSCRIPTIONAL REGULATOR RUTR"/>
    <property type="match status" value="1"/>
</dbReference>
<dbReference type="RefSeq" id="WP_109018689.1">
    <property type="nucleotide sequence ID" value="NZ_AP025028.1"/>
</dbReference>
<sequence length="187" mass="21369">MFKRILENTLLLFLSKGFNKVNTDEIASSAGISKRTLYRYYSSKEKLITDVIEFFKAQIHSKIDEVLIRDDLSPIAKYRMILSHVAKSTSKVSKNLLVDIQKERPDIFEGIVEFRTNNIKSLASLLQEAQNQGDLRSDLDPSFATDILIGTINNILTPEYLIHHNFSFEESLETIISIFLEGVLARK</sequence>
<dbReference type="InterPro" id="IPR009057">
    <property type="entry name" value="Homeodomain-like_sf"/>
</dbReference>
<accession>A0ABM7UI07</accession>
<proteinExistence type="predicted"/>
<keyword evidence="5" id="KW-1185">Reference proteome</keyword>
<dbReference type="InterPro" id="IPR001647">
    <property type="entry name" value="HTH_TetR"/>
</dbReference>
<dbReference type="SUPFAM" id="SSF48498">
    <property type="entry name" value="Tetracyclin repressor-like, C-terminal domain"/>
    <property type="match status" value="1"/>
</dbReference>
<dbReference type="PRINTS" id="PR00455">
    <property type="entry name" value="HTHTETR"/>
</dbReference>
<dbReference type="Proteomes" id="UP000245263">
    <property type="component" value="Chromosome 1"/>
</dbReference>
<evidence type="ECO:0000256" key="2">
    <source>
        <dbReference type="PROSITE-ProRule" id="PRU00335"/>
    </source>
</evidence>
<dbReference type="PANTHER" id="PTHR30055:SF226">
    <property type="entry name" value="HTH-TYPE TRANSCRIPTIONAL REGULATOR PKSA"/>
    <property type="match status" value="1"/>
</dbReference>
<dbReference type="SUPFAM" id="SSF46689">
    <property type="entry name" value="Homeodomain-like"/>
    <property type="match status" value="1"/>
</dbReference>
<dbReference type="InterPro" id="IPR050109">
    <property type="entry name" value="HTH-type_TetR-like_transc_reg"/>
</dbReference>
<dbReference type="InterPro" id="IPR036271">
    <property type="entry name" value="Tet_transcr_reg_TetR-rel_C_sf"/>
</dbReference>
<dbReference type="EMBL" id="AP025028">
    <property type="protein sequence ID" value="BDA78247.1"/>
    <property type="molecule type" value="Genomic_DNA"/>
</dbReference>
<protein>
    <submittedName>
        <fullName evidence="4">TetR family transcriptional regulator</fullName>
    </submittedName>
</protein>
<dbReference type="Pfam" id="PF00440">
    <property type="entry name" value="TetR_N"/>
    <property type="match status" value="1"/>
</dbReference>
<evidence type="ECO:0000256" key="1">
    <source>
        <dbReference type="ARBA" id="ARBA00023125"/>
    </source>
</evidence>
<dbReference type="PROSITE" id="PS50977">
    <property type="entry name" value="HTH_TETR_2"/>
    <property type="match status" value="1"/>
</dbReference>
<keyword evidence="1 2" id="KW-0238">DNA-binding</keyword>
<organism evidence="4 5">
    <name type="scientific">Leptospira kobayashii</name>
    <dbReference type="NCBI Taxonomy" id="1917830"/>
    <lineage>
        <taxon>Bacteria</taxon>
        <taxon>Pseudomonadati</taxon>
        <taxon>Spirochaetota</taxon>
        <taxon>Spirochaetia</taxon>
        <taxon>Leptospirales</taxon>
        <taxon>Leptospiraceae</taxon>
        <taxon>Leptospira</taxon>
    </lineage>
</organism>
<feature type="DNA-binding region" description="H-T-H motif" evidence="2">
    <location>
        <begin position="22"/>
        <end position="41"/>
    </location>
</feature>
<gene>
    <name evidence="4" type="ORF">LPTSP3_g11770</name>
</gene>
<evidence type="ECO:0000259" key="3">
    <source>
        <dbReference type="PROSITE" id="PS50977"/>
    </source>
</evidence>
<reference evidence="4 5" key="1">
    <citation type="submission" date="2021-08" db="EMBL/GenBank/DDBJ databases">
        <title>Complete genome sequence of Leptospira kobayashii strain E30.</title>
        <authorList>
            <person name="Nakao R."/>
            <person name="Nakamura S."/>
            <person name="Masuzawa T."/>
            <person name="Koizumi N."/>
        </authorList>
    </citation>
    <scope>NUCLEOTIDE SEQUENCE [LARGE SCALE GENOMIC DNA]</scope>
    <source>
        <strain evidence="4 5">E30</strain>
    </source>
</reference>